<feature type="compositionally biased region" description="Basic and acidic residues" evidence="2">
    <location>
        <begin position="182"/>
        <end position="198"/>
    </location>
</feature>
<feature type="region of interest" description="Disordered" evidence="2">
    <location>
        <begin position="125"/>
        <end position="148"/>
    </location>
</feature>
<dbReference type="EMBL" id="JH767161">
    <property type="protein sequence ID" value="EQC32981.1"/>
    <property type="molecule type" value="Genomic_DNA"/>
</dbReference>
<evidence type="ECO:0000313" key="3">
    <source>
        <dbReference type="EMBL" id="EQC32981.1"/>
    </source>
</evidence>
<evidence type="ECO:0000313" key="4">
    <source>
        <dbReference type="Proteomes" id="UP000030762"/>
    </source>
</evidence>
<keyword evidence="1" id="KW-0175">Coiled coil</keyword>
<keyword evidence="4" id="KW-1185">Reference proteome</keyword>
<feature type="coiled-coil region" evidence="1">
    <location>
        <begin position="288"/>
        <end position="315"/>
    </location>
</feature>
<reference evidence="3 4" key="1">
    <citation type="submission" date="2012-04" db="EMBL/GenBank/DDBJ databases">
        <title>The Genome Sequence of Saprolegnia declina VS20.</title>
        <authorList>
            <consortium name="The Broad Institute Genome Sequencing Platform"/>
            <person name="Russ C."/>
            <person name="Nusbaum C."/>
            <person name="Tyler B."/>
            <person name="van West P."/>
            <person name="Dieguez-Uribeondo J."/>
            <person name="de Bruijn I."/>
            <person name="Tripathy S."/>
            <person name="Jiang R."/>
            <person name="Young S.K."/>
            <person name="Zeng Q."/>
            <person name="Gargeya S."/>
            <person name="Fitzgerald M."/>
            <person name="Haas B."/>
            <person name="Abouelleil A."/>
            <person name="Alvarado L."/>
            <person name="Arachchi H.M."/>
            <person name="Berlin A."/>
            <person name="Chapman S.B."/>
            <person name="Goldberg J."/>
            <person name="Griggs A."/>
            <person name="Gujja S."/>
            <person name="Hansen M."/>
            <person name="Howarth C."/>
            <person name="Imamovic A."/>
            <person name="Larimer J."/>
            <person name="McCowen C."/>
            <person name="Montmayeur A."/>
            <person name="Murphy C."/>
            <person name="Neiman D."/>
            <person name="Pearson M."/>
            <person name="Priest M."/>
            <person name="Roberts A."/>
            <person name="Saif S."/>
            <person name="Shea T."/>
            <person name="Sisk P."/>
            <person name="Sykes S."/>
            <person name="Wortman J."/>
            <person name="Nusbaum C."/>
            <person name="Birren B."/>
        </authorList>
    </citation>
    <scope>NUCLEOTIDE SEQUENCE [LARGE SCALE GENOMIC DNA]</scope>
    <source>
        <strain evidence="3 4">VS20</strain>
    </source>
</reference>
<gene>
    <name evidence="3" type="ORF">SDRG_09505</name>
</gene>
<proteinExistence type="predicted"/>
<evidence type="ECO:0000256" key="2">
    <source>
        <dbReference type="SAM" id="MobiDB-lite"/>
    </source>
</evidence>
<name>T0QE39_SAPDV</name>
<feature type="coiled-coil region" evidence="1">
    <location>
        <begin position="349"/>
        <end position="376"/>
    </location>
</feature>
<dbReference type="InParanoid" id="T0QE39"/>
<dbReference type="RefSeq" id="XP_008613667.1">
    <property type="nucleotide sequence ID" value="XM_008615445.1"/>
</dbReference>
<accession>T0QE39</accession>
<dbReference type="OrthoDB" id="10576556at2759"/>
<organism evidence="3 4">
    <name type="scientific">Saprolegnia diclina (strain VS20)</name>
    <dbReference type="NCBI Taxonomy" id="1156394"/>
    <lineage>
        <taxon>Eukaryota</taxon>
        <taxon>Sar</taxon>
        <taxon>Stramenopiles</taxon>
        <taxon>Oomycota</taxon>
        <taxon>Saprolegniomycetes</taxon>
        <taxon>Saprolegniales</taxon>
        <taxon>Saprolegniaceae</taxon>
        <taxon>Saprolegnia</taxon>
    </lineage>
</organism>
<dbReference type="GeneID" id="19950232"/>
<dbReference type="VEuPathDB" id="FungiDB:SDRG_09505"/>
<dbReference type="AlphaFoldDB" id="T0QE39"/>
<evidence type="ECO:0000256" key="1">
    <source>
        <dbReference type="SAM" id="Coils"/>
    </source>
</evidence>
<sequence>MSGLISRFALAMPDWDPLYLQKRDLKLLVMREAAALAACSGNSTVAKSHSLCRVPADTPKPVVCHITAVAPMTAPRTTGRRLSEPTSWLQTAPLYKFGVTSSAATPRPPTAPEPLQLLSDVIDTRGARTGGAKPPQASGDFSDDQRSPEPCVHWTTSVILHASPALWKVLARASSTPTSLAARRDPSTRRHSAPERQFETTFRPPPVACPGSRRAADQRPALHSTNEQPRAGMGGSTKAGPKQSPLISKGGTRLQDLTARPVASTTEMSTKVAHVAEDAIPSCCAQRTEALVTELQAARDECKAAKATLHRAVGEQAATVAASWRAQRDLRDEIQRHLVATRYREAKAASEHAHELQVLQRELNQVAGELEGALANHAASVFAYTELFASTVAGHEVTIAFLEAQMKAAANATP</sequence>
<protein>
    <submittedName>
        <fullName evidence="3">Uncharacterized protein</fullName>
    </submittedName>
</protein>
<dbReference type="Proteomes" id="UP000030762">
    <property type="component" value="Unassembled WGS sequence"/>
</dbReference>
<feature type="region of interest" description="Disordered" evidence="2">
    <location>
        <begin position="175"/>
        <end position="256"/>
    </location>
</feature>